<accession>A0A512HAK6</accession>
<dbReference type="PANTHER" id="PTHR11560">
    <property type="entry name" value="39S RIBOSOMAL PROTEIN L10, MITOCHONDRIAL"/>
    <property type="match status" value="1"/>
</dbReference>
<organism evidence="7 8">
    <name type="scientific">Pararhodospirillum oryzae</name>
    <dbReference type="NCBI Taxonomy" id="478448"/>
    <lineage>
        <taxon>Bacteria</taxon>
        <taxon>Pseudomonadati</taxon>
        <taxon>Pseudomonadota</taxon>
        <taxon>Alphaproteobacteria</taxon>
        <taxon>Rhodospirillales</taxon>
        <taxon>Rhodospirillaceae</taxon>
        <taxon>Pararhodospirillum</taxon>
    </lineage>
</organism>
<dbReference type="Gene3D" id="6.10.250.290">
    <property type="match status" value="1"/>
</dbReference>
<dbReference type="Gene3D" id="3.30.70.1730">
    <property type="match status" value="1"/>
</dbReference>
<proteinExistence type="inferred from homology"/>
<comment type="subunit">
    <text evidence="6">Part of the ribosomal stalk of the 50S ribosomal subunit. The N-terminus interacts with L11 and the large rRNA to form the base of the stalk. The C-terminus forms an elongated spine to which L12 dimers bind in a sequential fashion forming a multimeric L10(L12)X complex.</text>
</comment>
<dbReference type="OrthoDB" id="9791972at2"/>
<dbReference type="HAMAP" id="MF_00362">
    <property type="entry name" value="Ribosomal_uL10"/>
    <property type="match status" value="1"/>
</dbReference>
<comment type="caution">
    <text evidence="7">The sequence shown here is derived from an EMBL/GenBank/DDBJ whole genome shotgun (WGS) entry which is preliminary data.</text>
</comment>
<keyword evidence="8" id="KW-1185">Reference proteome</keyword>
<dbReference type="GO" id="GO:0003735">
    <property type="term" value="F:structural constituent of ribosome"/>
    <property type="evidence" value="ECO:0007669"/>
    <property type="project" value="InterPro"/>
</dbReference>
<dbReference type="Pfam" id="PF00466">
    <property type="entry name" value="Ribosomal_L10"/>
    <property type="match status" value="1"/>
</dbReference>
<dbReference type="CDD" id="cd05797">
    <property type="entry name" value="Ribosomal_L10"/>
    <property type="match status" value="1"/>
</dbReference>
<evidence type="ECO:0000313" key="7">
    <source>
        <dbReference type="EMBL" id="GEO82486.1"/>
    </source>
</evidence>
<dbReference type="GO" id="GO:0006412">
    <property type="term" value="P:translation"/>
    <property type="evidence" value="ECO:0007669"/>
    <property type="project" value="UniProtKB-UniRule"/>
</dbReference>
<sequence length="172" mass="18327">MNREEKKELIAELSSLFASTSTCIVTHYKGMTVAEVEKLRREMRAAGASFRVTKNRITRLALADTAFEGLADLFTGPTAIATSSDPVAAAKVCVEFAKKNDKLVILGGAMQGKMLDVQGIDALAKLPSLDELRGKLLGMINTPATRIAGVLQAPAGQLARVFNAYATKDEAA</sequence>
<dbReference type="InterPro" id="IPR043141">
    <property type="entry name" value="Ribosomal_uL10-like_sf"/>
</dbReference>
<dbReference type="EMBL" id="BJZO01000082">
    <property type="protein sequence ID" value="GEO82486.1"/>
    <property type="molecule type" value="Genomic_DNA"/>
</dbReference>
<keyword evidence="3 6" id="KW-0689">Ribosomal protein</keyword>
<evidence type="ECO:0000256" key="3">
    <source>
        <dbReference type="ARBA" id="ARBA00022980"/>
    </source>
</evidence>
<dbReference type="InterPro" id="IPR047865">
    <property type="entry name" value="Ribosomal_uL10_bac_type"/>
</dbReference>
<evidence type="ECO:0000256" key="6">
    <source>
        <dbReference type="HAMAP-Rule" id="MF_00362"/>
    </source>
</evidence>
<comment type="function">
    <text evidence="1 6">Forms part of the ribosomal stalk, playing a central role in the interaction of the ribosome with GTP-bound translation factors.</text>
</comment>
<dbReference type="NCBIfam" id="NF000955">
    <property type="entry name" value="PRK00099.1-1"/>
    <property type="match status" value="1"/>
</dbReference>
<evidence type="ECO:0000256" key="4">
    <source>
        <dbReference type="ARBA" id="ARBA00023274"/>
    </source>
</evidence>
<dbReference type="AlphaFoldDB" id="A0A512HAK6"/>
<keyword evidence="4 6" id="KW-0687">Ribonucleoprotein</keyword>
<dbReference type="InterPro" id="IPR001790">
    <property type="entry name" value="Ribosomal_uL10"/>
</dbReference>
<comment type="similarity">
    <text evidence="2 6">Belongs to the universal ribosomal protein uL10 family.</text>
</comment>
<dbReference type="InterPro" id="IPR002363">
    <property type="entry name" value="Ribosomal_uL10_CS_bac"/>
</dbReference>
<keyword evidence="6" id="KW-0699">rRNA-binding</keyword>
<dbReference type="PROSITE" id="PS01109">
    <property type="entry name" value="RIBOSOMAL_L10"/>
    <property type="match status" value="1"/>
</dbReference>
<dbReference type="InterPro" id="IPR022973">
    <property type="entry name" value="Ribosomal_uL10_bac"/>
</dbReference>
<name>A0A512HAK6_9PROT</name>
<evidence type="ECO:0000256" key="5">
    <source>
        <dbReference type="ARBA" id="ARBA00035202"/>
    </source>
</evidence>
<keyword evidence="6" id="KW-0694">RNA-binding</keyword>
<evidence type="ECO:0000256" key="2">
    <source>
        <dbReference type="ARBA" id="ARBA00008889"/>
    </source>
</evidence>
<protein>
    <recommendedName>
        <fullName evidence="5 6">Large ribosomal subunit protein uL10</fullName>
    </recommendedName>
</protein>
<dbReference type="RefSeq" id="WP_147164516.1">
    <property type="nucleotide sequence ID" value="NZ_BJZO01000082.1"/>
</dbReference>
<evidence type="ECO:0000256" key="1">
    <source>
        <dbReference type="ARBA" id="ARBA00002633"/>
    </source>
</evidence>
<dbReference type="GO" id="GO:0015934">
    <property type="term" value="C:large ribosomal subunit"/>
    <property type="evidence" value="ECO:0007669"/>
    <property type="project" value="InterPro"/>
</dbReference>
<gene>
    <name evidence="6 7" type="primary">rplJ</name>
    <name evidence="7" type="ORF">ROR02_26170</name>
</gene>
<reference evidence="7 8" key="1">
    <citation type="submission" date="2019-07" db="EMBL/GenBank/DDBJ databases">
        <title>Whole genome shotgun sequence of Rhodospirillum oryzae NBRC 107573.</title>
        <authorList>
            <person name="Hosoyama A."/>
            <person name="Uohara A."/>
            <person name="Ohji S."/>
            <person name="Ichikawa N."/>
        </authorList>
    </citation>
    <scope>NUCLEOTIDE SEQUENCE [LARGE SCALE GENOMIC DNA]</scope>
    <source>
        <strain evidence="7 8">NBRC 107573</strain>
    </source>
</reference>
<dbReference type="SUPFAM" id="SSF160369">
    <property type="entry name" value="Ribosomal protein L10-like"/>
    <property type="match status" value="1"/>
</dbReference>
<evidence type="ECO:0000313" key="8">
    <source>
        <dbReference type="Proteomes" id="UP000321567"/>
    </source>
</evidence>
<dbReference type="Proteomes" id="UP000321567">
    <property type="component" value="Unassembled WGS sequence"/>
</dbReference>
<dbReference type="GO" id="GO:0070180">
    <property type="term" value="F:large ribosomal subunit rRNA binding"/>
    <property type="evidence" value="ECO:0007669"/>
    <property type="project" value="UniProtKB-UniRule"/>
</dbReference>